<evidence type="ECO:0000256" key="1">
    <source>
        <dbReference type="SAM" id="Coils"/>
    </source>
</evidence>
<dbReference type="PANTHER" id="PTHR41317">
    <property type="entry name" value="PD-(D_E)XK NUCLEASE FAMILY TRANSPOSASE"/>
    <property type="match status" value="1"/>
</dbReference>
<evidence type="ECO:0000313" key="3">
    <source>
        <dbReference type="Proteomes" id="UP000309872"/>
    </source>
</evidence>
<dbReference type="AlphaFoldDB" id="A0A4U0GMW7"/>
<dbReference type="OrthoDB" id="9803508at2"/>
<keyword evidence="1" id="KW-0175">Coiled coil</keyword>
<dbReference type="EMBL" id="SUKA01000013">
    <property type="protein sequence ID" value="TJY60073.1"/>
    <property type="molecule type" value="Genomic_DNA"/>
</dbReference>
<protein>
    <submittedName>
        <fullName evidence="2">Rpn family recombination-promoting nuclease/putative transposase</fullName>
    </submittedName>
</protein>
<dbReference type="Pfam" id="PF12784">
    <property type="entry name" value="PDDEXK_2"/>
    <property type="match status" value="1"/>
</dbReference>
<reference evidence="2 3" key="1">
    <citation type="submission" date="2019-04" db="EMBL/GenBank/DDBJ databases">
        <title>Sphingobacterium olei sp. nov., isolated from oil-contaminated soil.</title>
        <authorList>
            <person name="Liu B."/>
        </authorList>
    </citation>
    <scope>NUCLEOTIDE SEQUENCE [LARGE SCALE GENOMIC DNA]</scope>
    <source>
        <strain evidence="2 3">Y3L14</strain>
    </source>
</reference>
<proteinExistence type="predicted"/>
<dbReference type="NCBIfam" id="TIGR01784">
    <property type="entry name" value="T_den_put_tspse"/>
    <property type="match status" value="1"/>
</dbReference>
<dbReference type="PANTHER" id="PTHR41317:SF1">
    <property type="entry name" value="PD-(D_E)XK NUCLEASE FAMILY TRANSPOSASE"/>
    <property type="match status" value="1"/>
</dbReference>
<feature type="coiled-coil region" evidence="1">
    <location>
        <begin position="238"/>
        <end position="310"/>
    </location>
</feature>
<keyword evidence="3" id="KW-1185">Reference proteome</keyword>
<comment type="caution">
    <text evidence="2">The sequence shown here is derived from an EMBL/GenBank/DDBJ whole genome shotgun (WGS) entry which is preliminary data.</text>
</comment>
<dbReference type="Proteomes" id="UP000309872">
    <property type="component" value="Unassembled WGS sequence"/>
</dbReference>
<name>A0A4U0GMW7_9SPHI</name>
<dbReference type="InterPro" id="IPR010106">
    <property type="entry name" value="RpnA"/>
</dbReference>
<evidence type="ECO:0000313" key="2">
    <source>
        <dbReference type="EMBL" id="TJY60073.1"/>
    </source>
</evidence>
<organism evidence="2 3">
    <name type="scientific">Sphingobacterium alkalisoli</name>
    <dbReference type="NCBI Taxonomy" id="1874115"/>
    <lineage>
        <taxon>Bacteria</taxon>
        <taxon>Pseudomonadati</taxon>
        <taxon>Bacteroidota</taxon>
        <taxon>Sphingobacteriia</taxon>
        <taxon>Sphingobacteriales</taxon>
        <taxon>Sphingobacteriaceae</taxon>
        <taxon>Sphingobacterium</taxon>
    </lineage>
</organism>
<accession>A0A4U0GMW7</accession>
<gene>
    <name evidence="2" type="ORF">FAZ19_23295</name>
</gene>
<sequence length="351" mass="40773">MLKQTMFIMKDSVHPVFIDPTTDEGFKRLFGDKTNLINFLNIIFRGRKVIVDLIYRDTERVGSAEDIGTVIFDLVVETSTGQEIIIEMQTSHHSNLKKRMLYYASKVISDKAPHGGRRSWAYALPEVYTIILMDGFHMPDSTNDAHFHDICLCDRDSGEIFYEGLGFIYMELINFVKGEGELESDLDKVFFMLKNMSRLKTLPRILNSDVFQRFFQLARYAKLTKEERHMYDISLKRKWDAEAVRQAQEEQRQALEEDRQALEEQRQALLVKQEALEQSKQALEDKQQVVDKKQQIVDKKERALEEALVEAESKAYAERLETARKMLSKGYDKFDICELLGLSAEEVEALT</sequence>